<comment type="pathway">
    <text evidence="1">Lipid metabolism; butanoate metabolism.</text>
</comment>
<protein>
    <submittedName>
        <fullName evidence="3">3-hydroxybutyryl-CoA dehydrogenase</fullName>
    </submittedName>
</protein>
<dbReference type="Proteomes" id="UP000005143">
    <property type="component" value="Unassembled WGS sequence"/>
</dbReference>
<accession>H0E6S4</accession>
<evidence type="ECO:0000313" key="3">
    <source>
        <dbReference type="EMBL" id="EHN10637.1"/>
    </source>
</evidence>
<evidence type="ECO:0000256" key="1">
    <source>
        <dbReference type="ARBA" id="ARBA00005086"/>
    </source>
</evidence>
<feature type="domain" description="3-hydroxyacyl-CoA dehydrogenase C-terminal" evidence="2">
    <location>
        <begin position="2"/>
        <end position="72"/>
    </location>
</feature>
<name>H0E6S4_9ACTN</name>
<dbReference type="InterPro" id="IPR008927">
    <property type="entry name" value="6-PGluconate_DH-like_C_sf"/>
</dbReference>
<dbReference type="GO" id="GO:0016616">
    <property type="term" value="F:oxidoreductase activity, acting on the CH-OH group of donors, NAD or NADP as acceptor"/>
    <property type="evidence" value="ECO:0007669"/>
    <property type="project" value="InterPro"/>
</dbReference>
<sequence length="88" mass="9541">MAQLINEAAFLIGEGNGTPDDVDAGLQLGVNHPRGPVAWSRALGLDHVVTLLDALHRELGEPRYRVAPLLRRRRALNLDLAPTPEDAS</sequence>
<dbReference type="InterPro" id="IPR013328">
    <property type="entry name" value="6PGD_dom2"/>
</dbReference>
<dbReference type="AlphaFoldDB" id="H0E6S4"/>
<evidence type="ECO:0000259" key="2">
    <source>
        <dbReference type="Pfam" id="PF00725"/>
    </source>
</evidence>
<gene>
    <name evidence="3" type="ORF">PAI11_25250</name>
</gene>
<comment type="caution">
    <text evidence="3">The sequence shown here is derived from an EMBL/GenBank/DDBJ whole genome shotgun (WGS) entry which is preliminary data.</text>
</comment>
<dbReference type="SUPFAM" id="SSF48179">
    <property type="entry name" value="6-phosphogluconate dehydrogenase C-terminal domain-like"/>
    <property type="match status" value="1"/>
</dbReference>
<dbReference type="Gene3D" id="1.10.1040.10">
    <property type="entry name" value="N-(1-d-carboxylethyl)-l-norvaline Dehydrogenase, domain 2"/>
    <property type="match status" value="1"/>
</dbReference>
<proteinExistence type="predicted"/>
<dbReference type="GO" id="GO:0006631">
    <property type="term" value="P:fatty acid metabolic process"/>
    <property type="evidence" value="ECO:0007669"/>
    <property type="project" value="InterPro"/>
</dbReference>
<organism evidence="3 4">
    <name type="scientific">Patulibacter medicamentivorans</name>
    <dbReference type="NCBI Taxonomy" id="1097667"/>
    <lineage>
        <taxon>Bacteria</taxon>
        <taxon>Bacillati</taxon>
        <taxon>Actinomycetota</taxon>
        <taxon>Thermoleophilia</taxon>
        <taxon>Solirubrobacterales</taxon>
        <taxon>Patulibacteraceae</taxon>
        <taxon>Patulibacter</taxon>
    </lineage>
</organism>
<dbReference type="EMBL" id="AGUD01000208">
    <property type="protein sequence ID" value="EHN10637.1"/>
    <property type="molecule type" value="Genomic_DNA"/>
</dbReference>
<reference evidence="3 4" key="1">
    <citation type="journal article" date="2013" name="Biodegradation">
        <title>Quantitative proteomic analysis of ibuprofen-degrading Patulibacter sp. strain I11.</title>
        <authorList>
            <person name="Almeida B."/>
            <person name="Kjeldal H."/>
            <person name="Lolas I."/>
            <person name="Knudsen A.D."/>
            <person name="Carvalho G."/>
            <person name="Nielsen K.L."/>
            <person name="Barreto Crespo M.T."/>
            <person name="Stensballe A."/>
            <person name="Nielsen J.L."/>
        </authorList>
    </citation>
    <scope>NUCLEOTIDE SEQUENCE [LARGE SCALE GENOMIC DNA]</scope>
    <source>
        <strain evidence="3 4">I11</strain>
    </source>
</reference>
<keyword evidence="4" id="KW-1185">Reference proteome</keyword>
<evidence type="ECO:0000313" key="4">
    <source>
        <dbReference type="Proteomes" id="UP000005143"/>
    </source>
</evidence>
<dbReference type="InterPro" id="IPR006108">
    <property type="entry name" value="3HC_DH_C"/>
</dbReference>
<dbReference type="Pfam" id="PF00725">
    <property type="entry name" value="3HCDH"/>
    <property type="match status" value="1"/>
</dbReference>